<dbReference type="PROSITE" id="PS51186">
    <property type="entry name" value="GNAT"/>
    <property type="match status" value="1"/>
</dbReference>
<dbReference type="SUPFAM" id="SSF55729">
    <property type="entry name" value="Acyl-CoA N-acyltransferases (Nat)"/>
    <property type="match status" value="1"/>
</dbReference>
<keyword evidence="2" id="KW-0808">Transferase</keyword>
<evidence type="ECO:0000313" key="2">
    <source>
        <dbReference type="EMBL" id="HHS52708.1"/>
    </source>
</evidence>
<dbReference type="Pfam" id="PF00583">
    <property type="entry name" value="Acetyltransf_1"/>
    <property type="match status" value="1"/>
</dbReference>
<dbReference type="InterPro" id="IPR000182">
    <property type="entry name" value="GNAT_dom"/>
</dbReference>
<protein>
    <submittedName>
        <fullName evidence="2">GNAT family N-acetyltransferase</fullName>
    </submittedName>
</protein>
<evidence type="ECO:0000259" key="1">
    <source>
        <dbReference type="PROSITE" id="PS51186"/>
    </source>
</evidence>
<reference evidence="2" key="1">
    <citation type="journal article" date="2020" name="mSystems">
        <title>Genome- and Community-Level Interaction Insights into Carbon Utilization and Element Cycling Functions of Hydrothermarchaeota in Hydrothermal Sediment.</title>
        <authorList>
            <person name="Zhou Z."/>
            <person name="Liu Y."/>
            <person name="Xu W."/>
            <person name="Pan J."/>
            <person name="Luo Z.H."/>
            <person name="Li M."/>
        </authorList>
    </citation>
    <scope>NUCLEOTIDE SEQUENCE [LARGE SCALE GENOMIC DNA]</scope>
    <source>
        <strain evidence="2">SpSt-876</strain>
    </source>
</reference>
<proteinExistence type="predicted"/>
<sequence>MTIIKDVTKENIEDLCWFCVPETKRNDPEWIKGVEDKRRWAGAMLKKQGSLAKLAYQDNCAVGMIQYQTILEEGIVYIDCIWVPWERYWQKGIATKLLLSLLDDIKNSAIGGFNDGQALALVTKTFPGGAPNQLTARQFFTKKGFQPIGKDPDYLYYPLRPGFVYRPKKKKAVKYQPQKEDKGKVLIISGPNACPATYPYFLKRMEKYIREIDTKIPLQWLDASQESFAVKKRGVKIGDCIVNAKLIKSFVLDKENFQKEVNKALGK</sequence>
<dbReference type="GO" id="GO:0016747">
    <property type="term" value="F:acyltransferase activity, transferring groups other than amino-acyl groups"/>
    <property type="evidence" value="ECO:0007669"/>
    <property type="project" value="InterPro"/>
</dbReference>
<name>A0A7C6A9V5_UNCW3</name>
<dbReference type="AlphaFoldDB" id="A0A7C6A9V5"/>
<dbReference type="Gene3D" id="3.40.630.30">
    <property type="match status" value="1"/>
</dbReference>
<dbReference type="EMBL" id="DTLI01000178">
    <property type="protein sequence ID" value="HHS52708.1"/>
    <property type="molecule type" value="Genomic_DNA"/>
</dbReference>
<dbReference type="CDD" id="cd04301">
    <property type="entry name" value="NAT_SF"/>
    <property type="match status" value="1"/>
</dbReference>
<gene>
    <name evidence="2" type="ORF">ENW73_07590</name>
</gene>
<organism evidence="2">
    <name type="scientific">candidate division WOR-3 bacterium</name>
    <dbReference type="NCBI Taxonomy" id="2052148"/>
    <lineage>
        <taxon>Bacteria</taxon>
        <taxon>Bacteria division WOR-3</taxon>
    </lineage>
</organism>
<dbReference type="InterPro" id="IPR016181">
    <property type="entry name" value="Acyl_CoA_acyltransferase"/>
</dbReference>
<feature type="domain" description="N-acetyltransferase" evidence="1">
    <location>
        <begin position="2"/>
        <end position="170"/>
    </location>
</feature>
<accession>A0A7C6A9V5</accession>
<comment type="caution">
    <text evidence="2">The sequence shown here is derived from an EMBL/GenBank/DDBJ whole genome shotgun (WGS) entry which is preliminary data.</text>
</comment>